<dbReference type="Proteomes" id="UP000028875">
    <property type="component" value="Unassembled WGS sequence"/>
</dbReference>
<dbReference type="EMBL" id="CCDP010000003">
    <property type="protein sequence ID" value="CDQ41683.1"/>
    <property type="molecule type" value="Genomic_DNA"/>
</dbReference>
<keyword evidence="1" id="KW-0472">Membrane</keyword>
<organism evidence="2 3">
    <name type="scientific">Virgibacillus massiliensis</name>
    <dbReference type="NCBI Taxonomy" id="1462526"/>
    <lineage>
        <taxon>Bacteria</taxon>
        <taxon>Bacillati</taxon>
        <taxon>Bacillota</taxon>
        <taxon>Bacilli</taxon>
        <taxon>Bacillales</taxon>
        <taxon>Bacillaceae</taxon>
        <taxon>Virgibacillus</taxon>
    </lineage>
</organism>
<protein>
    <submittedName>
        <fullName evidence="2">Uncharacterized protein</fullName>
    </submittedName>
</protein>
<sequence>MWREWTNYLPDFKTFVYMAFAFVIPLMVTFINMKLHKLGDPSWKKKDGAKNYKNKGR</sequence>
<feature type="transmembrane region" description="Helical" evidence="1">
    <location>
        <begin position="15"/>
        <end position="35"/>
    </location>
</feature>
<reference evidence="3" key="2">
    <citation type="submission" date="2014-05" db="EMBL/GenBank/DDBJ databases">
        <title>Draft genome sequence of Virgibacillus massiliensis Vm-5.</title>
        <authorList>
            <person name="Khelaifia S."/>
            <person name="Croce O."/>
            <person name="Lagier J.C."/>
            <person name="Raoult D."/>
        </authorList>
    </citation>
    <scope>NUCLEOTIDE SEQUENCE [LARGE SCALE GENOMIC DNA]</scope>
    <source>
        <strain evidence="3">Vm-5</strain>
    </source>
</reference>
<accession>A0A024QGK2</accession>
<keyword evidence="1" id="KW-0812">Transmembrane</keyword>
<evidence type="ECO:0000313" key="3">
    <source>
        <dbReference type="Proteomes" id="UP000028875"/>
    </source>
</evidence>
<keyword evidence="1" id="KW-1133">Transmembrane helix</keyword>
<gene>
    <name evidence="2" type="ORF">BN990_04057</name>
</gene>
<keyword evidence="3" id="KW-1185">Reference proteome</keyword>
<reference evidence="2 3" key="1">
    <citation type="submission" date="2014-03" db="EMBL/GenBank/DDBJ databases">
        <authorList>
            <person name="Urmite Genomes U."/>
        </authorList>
    </citation>
    <scope>NUCLEOTIDE SEQUENCE [LARGE SCALE GENOMIC DNA]</scope>
    <source>
        <strain evidence="2 3">Vm-5</strain>
    </source>
</reference>
<dbReference type="OrthoDB" id="2666359at2"/>
<evidence type="ECO:0000256" key="1">
    <source>
        <dbReference type="SAM" id="Phobius"/>
    </source>
</evidence>
<evidence type="ECO:0000313" key="2">
    <source>
        <dbReference type="EMBL" id="CDQ41683.1"/>
    </source>
</evidence>
<dbReference type="RefSeq" id="WP_158295258.1">
    <property type="nucleotide sequence ID" value="NZ_BNER01000005.1"/>
</dbReference>
<dbReference type="AlphaFoldDB" id="A0A024QGK2"/>
<comment type="caution">
    <text evidence="2">The sequence shown here is derived from an EMBL/GenBank/DDBJ whole genome shotgun (WGS) entry which is preliminary data.</text>
</comment>
<proteinExistence type="predicted"/>
<dbReference type="STRING" id="1462526.BN990_04057"/>
<name>A0A024QGK2_9BACI</name>